<dbReference type="EMBL" id="LCNM01000030">
    <property type="protein sequence ID" value="KKU54919.1"/>
    <property type="molecule type" value="Genomic_DNA"/>
</dbReference>
<evidence type="ECO:0000256" key="2">
    <source>
        <dbReference type="ARBA" id="ARBA00022679"/>
    </source>
</evidence>
<dbReference type="PANTHER" id="PTHR43320">
    <property type="entry name" value="SUGAR KINASE"/>
    <property type="match status" value="1"/>
</dbReference>
<dbReference type="SUPFAM" id="SSF53613">
    <property type="entry name" value="Ribokinase-like"/>
    <property type="match status" value="1"/>
</dbReference>
<dbReference type="Pfam" id="PF00294">
    <property type="entry name" value="PfkB"/>
    <property type="match status" value="1"/>
</dbReference>
<dbReference type="InterPro" id="IPR052700">
    <property type="entry name" value="Carb_kinase_PfkB-like"/>
</dbReference>
<accession>A0A0G1RC91</accession>
<evidence type="ECO:0000313" key="6">
    <source>
        <dbReference type="Proteomes" id="UP000034607"/>
    </source>
</evidence>
<evidence type="ECO:0000256" key="3">
    <source>
        <dbReference type="ARBA" id="ARBA00022777"/>
    </source>
</evidence>
<comment type="similarity">
    <text evidence="1">Belongs to the carbohydrate kinase PfkB family.</text>
</comment>
<dbReference type="PANTHER" id="PTHR43320:SF3">
    <property type="entry name" value="CARBOHYDRATE KINASE PFKB DOMAIN-CONTAINING PROTEIN"/>
    <property type="match status" value="1"/>
</dbReference>
<protein>
    <recommendedName>
        <fullName evidence="4">Carbohydrate kinase PfkB domain-containing protein</fullName>
    </recommendedName>
</protein>
<dbReference type="AlphaFoldDB" id="A0A0G1RC91"/>
<dbReference type="Gene3D" id="3.40.1190.20">
    <property type="match status" value="1"/>
</dbReference>
<dbReference type="InterPro" id="IPR029056">
    <property type="entry name" value="Ribokinase-like"/>
</dbReference>
<dbReference type="GO" id="GO:0016301">
    <property type="term" value="F:kinase activity"/>
    <property type="evidence" value="ECO:0007669"/>
    <property type="project" value="UniProtKB-KW"/>
</dbReference>
<keyword evidence="3" id="KW-0418">Kinase</keyword>
<dbReference type="InterPro" id="IPR011611">
    <property type="entry name" value="PfkB_dom"/>
</dbReference>
<gene>
    <name evidence="5" type="ORF">UX78_C0030G0010</name>
</gene>
<evidence type="ECO:0000313" key="5">
    <source>
        <dbReference type="EMBL" id="KKU54919.1"/>
    </source>
</evidence>
<name>A0A0G1RC91_9BACT</name>
<feature type="domain" description="Carbohydrate kinase PfkB" evidence="4">
    <location>
        <begin position="28"/>
        <end position="302"/>
    </location>
</feature>
<sequence>MKYDVLSLGPARMDVFVRLPEDEVEEICSIDRKRCVIELGFGAKIAVKGISFAVGGNTGNIAVGLTRLGLKAAMAGTMGDGWTDKQAMEILKSEGVETKYICLAPGLTGLGVVINYAEERTILSYYPKAVCSFPVDPELSADWVYLTTAGEVYEDFYRQAVEAAGEWGGKVAFNPGSRQIRDGLAKLEPTMEKTEVLFVNREEAAHLLGRTVDAKIKELLVGLAQTGPKVVVITDGPGGTYAYNGQKFWHMPIVPAPVVERTGAGDAFGSGFLAAYMQGKPIEEALRWGTVNSASVLGFIGPQAGLLSPEKMQEWLVRAADVKVKEL</sequence>
<organism evidence="5 6">
    <name type="scientific">Candidatus Amesbacteria bacterium GW2011_GWA2_47_11</name>
    <dbReference type="NCBI Taxonomy" id="1618357"/>
    <lineage>
        <taxon>Bacteria</taxon>
        <taxon>Candidatus Amesiibacteriota</taxon>
    </lineage>
</organism>
<comment type="caution">
    <text evidence="5">The sequence shown here is derived from an EMBL/GenBank/DDBJ whole genome shotgun (WGS) entry which is preliminary data.</text>
</comment>
<evidence type="ECO:0000256" key="1">
    <source>
        <dbReference type="ARBA" id="ARBA00010688"/>
    </source>
</evidence>
<proteinExistence type="inferred from homology"/>
<keyword evidence="2" id="KW-0808">Transferase</keyword>
<reference evidence="5 6" key="1">
    <citation type="journal article" date="2015" name="Nature">
        <title>rRNA introns, odd ribosomes, and small enigmatic genomes across a large radiation of phyla.</title>
        <authorList>
            <person name="Brown C.T."/>
            <person name="Hug L.A."/>
            <person name="Thomas B.C."/>
            <person name="Sharon I."/>
            <person name="Castelle C.J."/>
            <person name="Singh A."/>
            <person name="Wilkins M.J."/>
            <person name="Williams K.H."/>
            <person name="Banfield J.F."/>
        </authorList>
    </citation>
    <scope>NUCLEOTIDE SEQUENCE [LARGE SCALE GENOMIC DNA]</scope>
</reference>
<dbReference type="Proteomes" id="UP000034607">
    <property type="component" value="Unassembled WGS sequence"/>
</dbReference>
<evidence type="ECO:0000259" key="4">
    <source>
        <dbReference type="Pfam" id="PF00294"/>
    </source>
</evidence>